<sequence>MNSESRSPDRSPALGPVALAAALYFFTAYASIAVSRLPGSIAVIWIANALTLALALWPGERRRPAIILAAICGGILANLATGTDLLTSVVLMLCNGTEIVLAVLISDVCLRRWKPQDEPLDFIRMLALLVSVPILPGAIAASAFLSRPAFEGLATIVEMWWLGSAMGMIAIAPMAILYRGIAPTAQDTRGSRRLEAILLILAMPVLAIASLALFDYPLVVVGLALVIIAVRLPPFDTAMAAGLAVFTVSAVGALAANLIKADGGVHVMTLDVTAALAVVPAIYISMVLRHLQRERDSATTNEYFARRIIESSPIGMAIVSLDGALLSGNDALASMLGYSRDELSTLTVRDITLPNDWPASADMFAKAKTGAMGNYSVEKRHVRKDGTNFWTLLTVAVLEKGPGGVPCMISQFEDIDLRRRYERDLRDQEERWHFALEAAGQGVWDANLATGKTYYSPTWCSMLGYSSQEIGDDIDRWLTLIHPDDREAALTADQNHIAGETPYFESQFRMRHKDGRWIWILDRGRVIEQDRDGNPMRMIGIHTDITKPKADQEEMARLKDRIELAVDAGGVGIWEWTPATGSIGWDWRTHQIFGTTPETIRNDLVDWADRLHPADADAVMEGLDEALRQSDSWQAEFRILTPAREERHIRASGRIIRNADGSPDMLVGTNLDITEQRKRALELREANERLNQFASIASHDMQAPLRHIALNSEMLLAELGGKASPEASESLRILIDRSRHLQQLVKSLLAYSRAGDQVKLEPVDLNATLARAIDILGTDIAASGCRIVRGDLPTVRGDRILLTQVFQNLISNAIKFRGQADPVIEIGSEIHGDRAYVRISDNGIGIDDTYKDYIFEVFKRIPTSDKRPGTGIGLALCRRIMTAMKGDIWLHPKIDEGSCFMFKLPLADAAE</sequence>
<keyword evidence="9 11" id="KW-1133">Transmembrane helix</keyword>
<dbReference type="InterPro" id="IPR000014">
    <property type="entry name" value="PAS"/>
</dbReference>
<dbReference type="SMART" id="SM00387">
    <property type="entry name" value="HATPase_c"/>
    <property type="match status" value="1"/>
</dbReference>
<evidence type="ECO:0000313" key="15">
    <source>
        <dbReference type="EMBL" id="SON54505.1"/>
    </source>
</evidence>
<dbReference type="SMART" id="SM00091">
    <property type="entry name" value="PAS"/>
    <property type="match status" value="3"/>
</dbReference>
<keyword evidence="5" id="KW-0597">Phosphoprotein</keyword>
<evidence type="ECO:0000259" key="12">
    <source>
        <dbReference type="PROSITE" id="PS50109"/>
    </source>
</evidence>
<feature type="transmembrane region" description="Helical" evidence="11">
    <location>
        <begin position="159"/>
        <end position="178"/>
    </location>
</feature>
<evidence type="ECO:0000256" key="4">
    <source>
        <dbReference type="ARBA" id="ARBA00022475"/>
    </source>
</evidence>
<keyword evidence="7 11" id="KW-0812">Transmembrane</keyword>
<protein>
    <recommendedName>
        <fullName evidence="3">histidine kinase</fullName>
        <ecNumber evidence="3">2.7.13.3</ecNumber>
    </recommendedName>
</protein>
<dbReference type="Gene3D" id="3.30.450.20">
    <property type="entry name" value="PAS domain"/>
    <property type="match status" value="3"/>
</dbReference>
<dbReference type="InterPro" id="IPR000700">
    <property type="entry name" value="PAS-assoc_C"/>
</dbReference>
<dbReference type="InterPro" id="IPR004358">
    <property type="entry name" value="Sig_transdc_His_kin-like_C"/>
</dbReference>
<evidence type="ECO:0000313" key="16">
    <source>
        <dbReference type="Proteomes" id="UP000223606"/>
    </source>
</evidence>
<dbReference type="SUPFAM" id="SSF47384">
    <property type="entry name" value="Homodimeric domain of signal transducing histidine kinase"/>
    <property type="match status" value="1"/>
</dbReference>
<dbReference type="Pfam" id="PF13426">
    <property type="entry name" value="PAS_9"/>
    <property type="match status" value="1"/>
</dbReference>
<dbReference type="EMBL" id="LT960614">
    <property type="protein sequence ID" value="SON54505.1"/>
    <property type="molecule type" value="Genomic_DNA"/>
</dbReference>
<feature type="domain" description="PAS" evidence="13">
    <location>
        <begin position="301"/>
        <end position="356"/>
    </location>
</feature>
<feature type="domain" description="PAC" evidence="14">
    <location>
        <begin position="375"/>
        <end position="427"/>
    </location>
</feature>
<evidence type="ECO:0000256" key="2">
    <source>
        <dbReference type="ARBA" id="ARBA00004651"/>
    </source>
</evidence>
<feature type="transmembrane region" description="Helical" evidence="11">
    <location>
        <begin position="38"/>
        <end position="57"/>
    </location>
</feature>
<keyword evidence="4" id="KW-1003">Cell membrane</keyword>
<dbReference type="PROSITE" id="PS50112">
    <property type="entry name" value="PAS"/>
    <property type="match status" value="2"/>
</dbReference>
<dbReference type="Gene3D" id="3.30.565.10">
    <property type="entry name" value="Histidine kinase-like ATPase, C-terminal domain"/>
    <property type="match status" value="1"/>
</dbReference>
<evidence type="ECO:0000256" key="9">
    <source>
        <dbReference type="ARBA" id="ARBA00022989"/>
    </source>
</evidence>
<dbReference type="InterPro" id="IPR036097">
    <property type="entry name" value="HisK_dim/P_sf"/>
</dbReference>
<evidence type="ECO:0000256" key="5">
    <source>
        <dbReference type="ARBA" id="ARBA00022553"/>
    </source>
</evidence>
<dbReference type="NCBIfam" id="TIGR00229">
    <property type="entry name" value="sensory_box"/>
    <property type="match status" value="2"/>
</dbReference>
<feature type="transmembrane region" description="Helical" evidence="11">
    <location>
        <begin position="238"/>
        <end position="258"/>
    </location>
</feature>
<dbReference type="PRINTS" id="PR00344">
    <property type="entry name" value="BCTRLSENSOR"/>
</dbReference>
<keyword evidence="8" id="KW-0418">Kinase</keyword>
<feature type="domain" description="PAC" evidence="14">
    <location>
        <begin position="504"/>
        <end position="557"/>
    </location>
</feature>
<dbReference type="Pfam" id="PF00512">
    <property type="entry name" value="HisKA"/>
    <property type="match status" value="1"/>
</dbReference>
<dbReference type="GO" id="GO:0016779">
    <property type="term" value="F:nucleotidyltransferase activity"/>
    <property type="evidence" value="ECO:0007669"/>
    <property type="project" value="UniProtKB-KW"/>
</dbReference>
<dbReference type="PANTHER" id="PTHR43304">
    <property type="entry name" value="PHYTOCHROME-LIKE PROTEIN CPH1"/>
    <property type="match status" value="1"/>
</dbReference>
<dbReference type="InterPro" id="IPR005467">
    <property type="entry name" value="His_kinase_dom"/>
</dbReference>
<dbReference type="SMART" id="SM00388">
    <property type="entry name" value="HisKA"/>
    <property type="match status" value="1"/>
</dbReference>
<evidence type="ECO:0000256" key="10">
    <source>
        <dbReference type="ARBA" id="ARBA00023136"/>
    </source>
</evidence>
<dbReference type="Pfam" id="PF05231">
    <property type="entry name" value="MASE1"/>
    <property type="match status" value="1"/>
</dbReference>
<feature type="transmembrane region" description="Helical" evidence="11">
    <location>
        <begin position="64"/>
        <end position="83"/>
    </location>
</feature>
<evidence type="ECO:0000256" key="8">
    <source>
        <dbReference type="ARBA" id="ARBA00022777"/>
    </source>
</evidence>
<keyword evidence="15" id="KW-0548">Nucleotidyltransferase</keyword>
<evidence type="ECO:0000259" key="13">
    <source>
        <dbReference type="PROSITE" id="PS50112"/>
    </source>
</evidence>
<feature type="domain" description="PAC" evidence="14">
    <location>
        <begin position="633"/>
        <end position="685"/>
    </location>
</feature>
<feature type="domain" description="PAS" evidence="13">
    <location>
        <begin position="428"/>
        <end position="500"/>
    </location>
</feature>
<dbReference type="Gene3D" id="2.10.70.100">
    <property type="match status" value="1"/>
</dbReference>
<keyword evidence="10 11" id="KW-0472">Membrane</keyword>
<dbReference type="InterPro" id="IPR036890">
    <property type="entry name" value="HATPase_C_sf"/>
</dbReference>
<feature type="transmembrane region" description="Helical" evidence="11">
    <location>
        <begin position="12"/>
        <end position="32"/>
    </location>
</feature>
<keyword evidence="16" id="KW-1185">Reference proteome</keyword>
<dbReference type="CDD" id="cd00130">
    <property type="entry name" value="PAS"/>
    <property type="match status" value="3"/>
</dbReference>
<feature type="transmembrane region" description="Helical" evidence="11">
    <location>
        <begin position="199"/>
        <end position="232"/>
    </location>
</feature>
<dbReference type="InterPro" id="IPR003661">
    <property type="entry name" value="HisK_dim/P_dom"/>
</dbReference>
<dbReference type="Gene3D" id="1.10.287.130">
    <property type="match status" value="1"/>
</dbReference>
<dbReference type="InterPro" id="IPR052162">
    <property type="entry name" value="Sensor_kinase/Photoreceptor"/>
</dbReference>
<dbReference type="EC" id="2.7.13.3" evidence="3"/>
<dbReference type="Proteomes" id="UP000223606">
    <property type="component" value="Chromosome 1"/>
</dbReference>
<dbReference type="KEGG" id="hdi:HDIA_0964"/>
<dbReference type="PROSITE" id="PS50113">
    <property type="entry name" value="PAC"/>
    <property type="match status" value="3"/>
</dbReference>
<evidence type="ECO:0000256" key="3">
    <source>
        <dbReference type="ARBA" id="ARBA00012438"/>
    </source>
</evidence>
<evidence type="ECO:0000256" key="7">
    <source>
        <dbReference type="ARBA" id="ARBA00022692"/>
    </source>
</evidence>
<dbReference type="InterPro" id="IPR003594">
    <property type="entry name" value="HATPase_dom"/>
</dbReference>
<dbReference type="InterPro" id="IPR007895">
    <property type="entry name" value="MASE1"/>
</dbReference>
<dbReference type="PROSITE" id="PS50109">
    <property type="entry name" value="HIS_KIN"/>
    <property type="match status" value="1"/>
</dbReference>
<reference evidence="16" key="1">
    <citation type="submission" date="2017-09" db="EMBL/GenBank/DDBJ databases">
        <title>Genome sequence of Nannocystis excedens DSM 71.</title>
        <authorList>
            <person name="Blom J."/>
        </authorList>
    </citation>
    <scope>NUCLEOTIDE SEQUENCE [LARGE SCALE GENOMIC DNA]</scope>
    <source>
        <strain evidence="16">type strain: E19</strain>
    </source>
</reference>
<feature type="transmembrane region" description="Helical" evidence="11">
    <location>
        <begin position="122"/>
        <end position="147"/>
    </location>
</feature>
<dbReference type="RefSeq" id="WP_162292607.1">
    <property type="nucleotide sequence ID" value="NZ_LT960614.1"/>
</dbReference>
<evidence type="ECO:0000256" key="1">
    <source>
        <dbReference type="ARBA" id="ARBA00000085"/>
    </source>
</evidence>
<comment type="catalytic activity">
    <reaction evidence="1">
        <text>ATP + protein L-histidine = ADP + protein N-phospho-L-histidine.</text>
        <dbReference type="EC" id="2.7.13.3"/>
    </reaction>
</comment>
<dbReference type="InterPro" id="IPR035965">
    <property type="entry name" value="PAS-like_dom_sf"/>
</dbReference>
<keyword evidence="6 15" id="KW-0808">Transferase</keyword>
<gene>
    <name evidence="15" type="primary">yegE_1</name>
    <name evidence="15" type="ORF">HDIA_0964</name>
</gene>
<dbReference type="GO" id="GO:0000155">
    <property type="term" value="F:phosphorelay sensor kinase activity"/>
    <property type="evidence" value="ECO:0007669"/>
    <property type="project" value="InterPro"/>
</dbReference>
<proteinExistence type="predicted"/>
<feature type="transmembrane region" description="Helical" evidence="11">
    <location>
        <begin position="89"/>
        <end position="110"/>
    </location>
</feature>
<dbReference type="CDD" id="cd00082">
    <property type="entry name" value="HisKA"/>
    <property type="match status" value="1"/>
</dbReference>
<evidence type="ECO:0000259" key="14">
    <source>
        <dbReference type="PROSITE" id="PS50113"/>
    </source>
</evidence>
<dbReference type="SUPFAM" id="SSF55785">
    <property type="entry name" value="PYP-like sensor domain (PAS domain)"/>
    <property type="match status" value="3"/>
</dbReference>
<dbReference type="GO" id="GO:0005886">
    <property type="term" value="C:plasma membrane"/>
    <property type="evidence" value="ECO:0007669"/>
    <property type="project" value="UniProtKB-SubCell"/>
</dbReference>
<dbReference type="SUPFAM" id="SSF55874">
    <property type="entry name" value="ATPase domain of HSP90 chaperone/DNA topoisomerase II/histidine kinase"/>
    <property type="match status" value="1"/>
</dbReference>
<evidence type="ECO:0000256" key="11">
    <source>
        <dbReference type="SAM" id="Phobius"/>
    </source>
</evidence>
<feature type="transmembrane region" description="Helical" evidence="11">
    <location>
        <begin position="270"/>
        <end position="288"/>
    </location>
</feature>
<accession>A0A2C9D4S7</accession>
<feature type="domain" description="Histidine kinase" evidence="12">
    <location>
        <begin position="696"/>
        <end position="908"/>
    </location>
</feature>
<organism evidence="15 16">
    <name type="scientific">Hartmannibacter diazotrophicus</name>
    <dbReference type="NCBI Taxonomy" id="1482074"/>
    <lineage>
        <taxon>Bacteria</taxon>
        <taxon>Pseudomonadati</taxon>
        <taxon>Pseudomonadota</taxon>
        <taxon>Alphaproteobacteria</taxon>
        <taxon>Hyphomicrobiales</taxon>
        <taxon>Pleomorphomonadaceae</taxon>
        <taxon>Hartmannibacter</taxon>
    </lineage>
</organism>
<comment type="subcellular location">
    <subcellularLocation>
        <location evidence="2">Cell membrane</location>
        <topology evidence="2">Multi-pass membrane protein</topology>
    </subcellularLocation>
</comment>
<dbReference type="PANTHER" id="PTHR43304:SF1">
    <property type="entry name" value="PAC DOMAIN-CONTAINING PROTEIN"/>
    <property type="match status" value="1"/>
</dbReference>
<evidence type="ECO:0000256" key="6">
    <source>
        <dbReference type="ARBA" id="ARBA00022679"/>
    </source>
</evidence>
<dbReference type="InterPro" id="IPR001610">
    <property type="entry name" value="PAC"/>
</dbReference>
<dbReference type="SMART" id="SM00086">
    <property type="entry name" value="PAC"/>
    <property type="match status" value="3"/>
</dbReference>
<dbReference type="AlphaFoldDB" id="A0A2C9D4S7"/>
<dbReference type="Pfam" id="PF08447">
    <property type="entry name" value="PAS_3"/>
    <property type="match status" value="2"/>
</dbReference>
<dbReference type="Pfam" id="PF02518">
    <property type="entry name" value="HATPase_c"/>
    <property type="match status" value="1"/>
</dbReference>
<name>A0A2C9D4S7_9HYPH</name>
<dbReference type="InterPro" id="IPR013655">
    <property type="entry name" value="PAS_fold_3"/>
</dbReference>